<dbReference type="AlphaFoldDB" id="A0A3R6VZY2"/>
<reference evidence="2 3" key="1">
    <citation type="submission" date="2018-08" db="EMBL/GenBank/DDBJ databases">
        <title>Aphanomyces genome sequencing and annotation.</title>
        <authorList>
            <person name="Minardi D."/>
            <person name="Oidtmann B."/>
            <person name="Van Der Giezen M."/>
            <person name="Studholme D.J."/>
        </authorList>
    </citation>
    <scope>NUCLEOTIDE SEQUENCE [LARGE SCALE GENOMIC DNA]</scope>
    <source>
        <strain evidence="2 3">NJM0002</strain>
    </source>
</reference>
<dbReference type="EMBL" id="QUSY01000187">
    <property type="protein sequence ID" value="RHY31765.1"/>
    <property type="molecule type" value="Genomic_DNA"/>
</dbReference>
<protein>
    <submittedName>
        <fullName evidence="2">Uncharacterized protein</fullName>
    </submittedName>
</protein>
<name>A0A3R6VZY2_9STRA</name>
<dbReference type="VEuPathDB" id="FungiDB:H310_14017"/>
<gene>
    <name evidence="2" type="ORF">DYB32_003179</name>
</gene>
<comment type="caution">
    <text evidence="2">The sequence shown here is derived from an EMBL/GenBank/DDBJ whole genome shotgun (WGS) entry which is preliminary data.</text>
</comment>
<proteinExistence type="predicted"/>
<organism evidence="2 3">
    <name type="scientific">Aphanomyces invadans</name>
    <dbReference type="NCBI Taxonomy" id="157072"/>
    <lineage>
        <taxon>Eukaryota</taxon>
        <taxon>Sar</taxon>
        <taxon>Stramenopiles</taxon>
        <taxon>Oomycota</taxon>
        <taxon>Saprolegniomycetes</taxon>
        <taxon>Saprolegniales</taxon>
        <taxon>Verrucalvaceae</taxon>
        <taxon>Aphanomyces</taxon>
    </lineage>
</organism>
<feature type="region of interest" description="Disordered" evidence="1">
    <location>
        <begin position="55"/>
        <end position="77"/>
    </location>
</feature>
<evidence type="ECO:0000313" key="3">
    <source>
        <dbReference type="Proteomes" id="UP000285060"/>
    </source>
</evidence>
<accession>A0A3R6VZY2</accession>
<evidence type="ECO:0000313" key="2">
    <source>
        <dbReference type="EMBL" id="RHY31765.1"/>
    </source>
</evidence>
<dbReference type="Proteomes" id="UP000285060">
    <property type="component" value="Unassembled WGS sequence"/>
</dbReference>
<sequence>MLPHGRCRTREDAHSKNGFYLPSEVRNHEVPVDDIGVPQLSSWAVSAFSNANNQHVDHDKSTAADEKNGVESFSKGDNRSSVYSNIQGYSSSFHASHLKSGQFISQDELESAFYHDVAQLEIDEFLKDPKDKEDAEDVLLKYYDSLVAIFKHYGLGYGEDSFAMSGAEFSHFVHETALLHYVKDASLLDKLFVQALPDNEKVALSRVGFIQALVRTIVTYNKMYGDDLAFLPALEKALKDAVKPACTRLTTGPFRDNLHSDVRSPSFDATFSDKMADAFHVQGMLSMLQEAKPKLAKVYDKYASGKQYVVFRWRTLLVGGRTAHSSCRNNVEGPILSVSDFRSLVQDSGIFCTGDSDKHEALFNQVQWCARRSQRTCRVSRACVMWFLQAINQCFTGMSEIKDGEKQFVVFVEFIEVICRLSLAIWADKDVSAKETIRIGLDAVRALSKTVK</sequence>
<keyword evidence="3" id="KW-1185">Reference proteome</keyword>
<evidence type="ECO:0000256" key="1">
    <source>
        <dbReference type="SAM" id="MobiDB-lite"/>
    </source>
</evidence>